<dbReference type="Gene3D" id="3.30.70.260">
    <property type="match status" value="1"/>
</dbReference>
<dbReference type="AlphaFoldDB" id="A0A1B3BD95"/>
<dbReference type="OrthoDB" id="6193985at2"/>
<accession>A0A1B3BD95</accession>
<evidence type="ECO:0000313" key="2">
    <source>
        <dbReference type="Proteomes" id="UP000094147"/>
    </source>
</evidence>
<sequence>MEGDIVDDERLQHMLQSHKDIEVIISVTGTDNEEIIVNLSEIINRFNARLQASRFNRMGNAFNGLLSVSINPVYFGSFRACLDSLSSERLQFNLTPANENINAQEDKVGFEIELYGLRDNVIDVELLRALIRNHLVIDEMTRKPYMSKVGQQLYKVRLKVSTDYIIDLDEVEEELLLTAENLDIHLVLNFDEEDLQEAI</sequence>
<dbReference type="STRING" id="1144748.KS2013_2066"/>
<organism evidence="1 2">
    <name type="scientific">Kangiella sediminilitoris</name>
    <dbReference type="NCBI Taxonomy" id="1144748"/>
    <lineage>
        <taxon>Bacteria</taxon>
        <taxon>Pseudomonadati</taxon>
        <taxon>Pseudomonadota</taxon>
        <taxon>Gammaproteobacteria</taxon>
        <taxon>Kangiellales</taxon>
        <taxon>Kangiellaceae</taxon>
        <taxon>Kangiella</taxon>
    </lineage>
</organism>
<reference evidence="2" key="1">
    <citation type="submission" date="2015-08" db="EMBL/GenBank/DDBJ databases">
        <authorList>
            <person name="Kim K.M."/>
        </authorList>
    </citation>
    <scope>NUCLEOTIDE SEQUENCE [LARGE SCALE GENOMIC DNA]</scope>
    <source>
        <strain evidence="2">KCTC 23892</strain>
    </source>
</reference>
<gene>
    <name evidence="1" type="ORF">KS2013_2066</name>
</gene>
<dbReference type="Proteomes" id="UP000094147">
    <property type="component" value="Chromosome"/>
</dbReference>
<name>A0A1B3BD95_9GAMM</name>
<evidence type="ECO:0008006" key="3">
    <source>
        <dbReference type="Google" id="ProtNLM"/>
    </source>
</evidence>
<dbReference type="EMBL" id="CP012418">
    <property type="protein sequence ID" value="AOE50771.1"/>
    <property type="molecule type" value="Genomic_DNA"/>
</dbReference>
<evidence type="ECO:0000313" key="1">
    <source>
        <dbReference type="EMBL" id="AOE50771.1"/>
    </source>
</evidence>
<proteinExistence type="predicted"/>
<dbReference type="KEGG" id="ksd:KS2013_2066"/>
<protein>
    <recommendedName>
        <fullName evidence="3">Glycine cleavage system transcriptional repressor</fullName>
    </recommendedName>
</protein>
<dbReference type="RefSeq" id="WP_068993523.1">
    <property type="nucleotide sequence ID" value="NZ_CP012418.1"/>
</dbReference>
<keyword evidence="2" id="KW-1185">Reference proteome</keyword>